<feature type="compositionally biased region" description="Basic residues" evidence="2">
    <location>
        <begin position="244"/>
        <end position="254"/>
    </location>
</feature>
<dbReference type="GO" id="GO:0070063">
    <property type="term" value="F:RNA polymerase binding"/>
    <property type="evidence" value="ECO:0007669"/>
    <property type="project" value="InterPro"/>
</dbReference>
<evidence type="ECO:0000256" key="2">
    <source>
        <dbReference type="SAM" id="MobiDB-lite"/>
    </source>
</evidence>
<dbReference type="InterPro" id="IPR036517">
    <property type="entry name" value="FF_domain_sf"/>
</dbReference>
<feature type="domain" description="FF" evidence="3">
    <location>
        <begin position="124"/>
        <end position="155"/>
    </location>
</feature>
<organism evidence="4 5">
    <name type="scientific">Operophtera brumata</name>
    <name type="common">Winter moth</name>
    <name type="synonym">Phalaena brumata</name>
    <dbReference type="NCBI Taxonomy" id="104452"/>
    <lineage>
        <taxon>Eukaryota</taxon>
        <taxon>Metazoa</taxon>
        <taxon>Ecdysozoa</taxon>
        <taxon>Arthropoda</taxon>
        <taxon>Hexapoda</taxon>
        <taxon>Insecta</taxon>
        <taxon>Pterygota</taxon>
        <taxon>Neoptera</taxon>
        <taxon>Endopterygota</taxon>
        <taxon>Lepidoptera</taxon>
        <taxon>Glossata</taxon>
        <taxon>Ditrysia</taxon>
        <taxon>Geometroidea</taxon>
        <taxon>Geometridae</taxon>
        <taxon>Larentiinae</taxon>
        <taxon>Operophtera</taxon>
    </lineage>
</organism>
<dbReference type="GO" id="GO:0003712">
    <property type="term" value="F:transcription coregulator activity"/>
    <property type="evidence" value="ECO:0007669"/>
    <property type="project" value="TreeGrafter"/>
</dbReference>
<feature type="compositionally biased region" description="Basic and acidic residues" evidence="2">
    <location>
        <begin position="234"/>
        <end position="243"/>
    </location>
</feature>
<feature type="compositionally biased region" description="Basic and acidic residues" evidence="2">
    <location>
        <begin position="93"/>
        <end position="108"/>
    </location>
</feature>
<dbReference type="PANTHER" id="PTHR15377">
    <property type="entry name" value="TRANSCRIPTION ELONGATION REGULATOR 1"/>
    <property type="match status" value="1"/>
</dbReference>
<feature type="region of interest" description="Disordered" evidence="2">
    <location>
        <begin position="213"/>
        <end position="258"/>
    </location>
</feature>
<feature type="compositionally biased region" description="Basic and acidic residues" evidence="2">
    <location>
        <begin position="13"/>
        <end position="33"/>
    </location>
</feature>
<dbReference type="InterPro" id="IPR045148">
    <property type="entry name" value="TCRG1-like"/>
</dbReference>
<keyword evidence="1" id="KW-0677">Repeat</keyword>
<sequence length="289" mass="32984">METEEAETGADSAAKEKQARAQASIKEREREVQRALATSLRDRDKEREQHKRDEAVQGAAQERRGGTGERREPRQASIEEREREVQRALATSLRDRDKEREQHKRDEAVQERLFTQHTSSLASKRRDKLRALLTELSVSCTSHWKEVKDMLKNEPTAPVYSSSSQRDKQSAAKTQLRQLLLETRSITHKSFAAVKENNAAMGTVHDALKHDARRTTPPWAPCTTPGNPHQPAQELRRREGEQRRHGHRARRAQARRQVTLTSLHKSFAAVKENNAAMGTVHDALKHDAR</sequence>
<dbReference type="EMBL" id="JTDY01000147">
    <property type="protein sequence ID" value="KOB78600.1"/>
    <property type="molecule type" value="Genomic_DNA"/>
</dbReference>
<evidence type="ECO:0000313" key="5">
    <source>
        <dbReference type="Proteomes" id="UP000037510"/>
    </source>
</evidence>
<protein>
    <submittedName>
        <fullName evidence="4">Transcription elongation regulator 1</fullName>
    </submittedName>
</protein>
<dbReference type="Gene3D" id="1.10.10.440">
    <property type="entry name" value="FF domain"/>
    <property type="match status" value="2"/>
</dbReference>
<evidence type="ECO:0000313" key="4">
    <source>
        <dbReference type="EMBL" id="KOB78600.1"/>
    </source>
</evidence>
<feature type="region of interest" description="Disordered" evidence="2">
    <location>
        <begin position="1"/>
        <end position="108"/>
    </location>
</feature>
<dbReference type="InterPro" id="IPR002713">
    <property type="entry name" value="FF_domain"/>
</dbReference>
<proteinExistence type="predicted"/>
<evidence type="ECO:0000259" key="3">
    <source>
        <dbReference type="Pfam" id="PF01846"/>
    </source>
</evidence>
<dbReference type="Pfam" id="PF01846">
    <property type="entry name" value="FF"/>
    <property type="match status" value="1"/>
</dbReference>
<dbReference type="AlphaFoldDB" id="A0A0L7LT11"/>
<comment type="caution">
    <text evidence="4">The sequence shown here is derived from an EMBL/GenBank/DDBJ whole genome shotgun (WGS) entry which is preliminary data.</text>
</comment>
<feature type="compositionally biased region" description="Basic and acidic residues" evidence="2">
    <location>
        <begin position="40"/>
        <end position="86"/>
    </location>
</feature>
<accession>A0A0L7LT11</accession>
<dbReference type="PANTHER" id="PTHR15377:SF5">
    <property type="entry name" value="TRANSCRIPTION ELONGATION REGULATOR 1-LIKE PROTEIN"/>
    <property type="match status" value="1"/>
</dbReference>
<dbReference type="GO" id="GO:0005634">
    <property type="term" value="C:nucleus"/>
    <property type="evidence" value="ECO:0007669"/>
    <property type="project" value="TreeGrafter"/>
</dbReference>
<reference evidence="4 5" key="1">
    <citation type="journal article" date="2015" name="Genome Biol. Evol.">
        <title>The genome of winter moth (Operophtera brumata) provides a genomic perspective on sexual dimorphism and phenology.</title>
        <authorList>
            <person name="Derks M.F."/>
            <person name="Smit S."/>
            <person name="Salis L."/>
            <person name="Schijlen E."/>
            <person name="Bossers A."/>
            <person name="Mateman C."/>
            <person name="Pijl A.S."/>
            <person name="de Ridder D."/>
            <person name="Groenen M.A."/>
            <person name="Visser M.E."/>
            <person name="Megens H.J."/>
        </authorList>
    </citation>
    <scope>NUCLEOTIDE SEQUENCE [LARGE SCALE GENOMIC DNA]</scope>
    <source>
        <strain evidence="4">WM2013NL</strain>
        <tissue evidence="4">Head and thorax</tissue>
    </source>
</reference>
<dbReference type="STRING" id="104452.A0A0L7LT11"/>
<evidence type="ECO:0000256" key="1">
    <source>
        <dbReference type="ARBA" id="ARBA00022737"/>
    </source>
</evidence>
<keyword evidence="5" id="KW-1185">Reference proteome</keyword>
<dbReference type="Proteomes" id="UP000037510">
    <property type="component" value="Unassembled WGS sequence"/>
</dbReference>
<gene>
    <name evidence="4" type="ORF">OBRU01_02099</name>
</gene>
<name>A0A0L7LT11_OPEBR</name>